<evidence type="ECO:0000259" key="6">
    <source>
        <dbReference type="PROSITE" id="PS50053"/>
    </source>
</evidence>
<dbReference type="SUPFAM" id="SSF54001">
    <property type="entry name" value="Cysteine proteinases"/>
    <property type="match status" value="1"/>
</dbReference>
<feature type="compositionally biased region" description="Acidic residues" evidence="5">
    <location>
        <begin position="1096"/>
        <end position="1106"/>
    </location>
</feature>
<dbReference type="GO" id="GO:0005829">
    <property type="term" value="C:cytosol"/>
    <property type="evidence" value="ECO:0007669"/>
    <property type="project" value="TreeGrafter"/>
</dbReference>
<dbReference type="Pfam" id="PF00240">
    <property type="entry name" value="ubiquitin"/>
    <property type="match status" value="1"/>
</dbReference>
<gene>
    <name evidence="8" type="ORF">EVG20_g4062</name>
</gene>
<dbReference type="InterPro" id="IPR044743">
    <property type="entry name" value="Ubl_USP48"/>
</dbReference>
<evidence type="ECO:0000256" key="3">
    <source>
        <dbReference type="ARBA" id="ARBA00022833"/>
    </source>
</evidence>
<dbReference type="STRING" id="205917.A0A4Y9YXU8"/>
<feature type="domain" description="Ubiquitin-like" evidence="6">
    <location>
        <begin position="1025"/>
        <end position="1091"/>
    </location>
</feature>
<feature type="compositionally biased region" description="Polar residues" evidence="5">
    <location>
        <begin position="605"/>
        <end position="632"/>
    </location>
</feature>
<dbReference type="InterPro" id="IPR029071">
    <property type="entry name" value="Ubiquitin-like_domsf"/>
</dbReference>
<dbReference type="InterPro" id="IPR028889">
    <property type="entry name" value="USP"/>
</dbReference>
<evidence type="ECO:0000256" key="1">
    <source>
        <dbReference type="ARBA" id="ARBA00022723"/>
    </source>
</evidence>
<protein>
    <recommendedName>
        <fullName evidence="10">Ubiquitinyl hydrolase 1</fullName>
    </recommendedName>
</protein>
<keyword evidence="4" id="KW-0175">Coiled coil</keyword>
<dbReference type="Proteomes" id="UP000298327">
    <property type="component" value="Unassembled WGS sequence"/>
</dbReference>
<dbReference type="OrthoDB" id="289038at2759"/>
<dbReference type="Pfam" id="PF00443">
    <property type="entry name" value="UCH"/>
    <property type="match status" value="1"/>
</dbReference>
<accession>A0A4Y9YXU8</accession>
<dbReference type="PROSITE" id="PS00972">
    <property type="entry name" value="USP_1"/>
    <property type="match status" value="1"/>
</dbReference>
<keyword evidence="1" id="KW-0479">Metal-binding</keyword>
<dbReference type="PANTHER" id="PTHR24006">
    <property type="entry name" value="UBIQUITIN CARBOXYL-TERMINAL HYDROLASE"/>
    <property type="match status" value="1"/>
</dbReference>
<sequence>MSSKRKRRTVQQLEGLAAGEKLKRQNLTTDTSPWGWVGTEVTNASDITAEHRLATCNFAQRSTASFCPNKFAQKRPASVEPARQVTPADGELADDVIVISEDEAPNCSKRACKKNPNCLNYLGQDKWENEDGAMKAYLATMKLGHDPQLDDRKAGLPVGLKNLGATCYANAFIQVWYQDLAFRNGVYQCQPSQDKEHSFEDSPVFRLQATFAALQEGKKSVFNPIKLVESLKLKTNEQQDAQEFSKLFMSHLDNEFQKQLNPALKHLLADQGQQAYCTTCQECGTRSERESDFLEVEVNLENNSSLTDRIEALLQPETLSGDNQYSCSHCNSLQDATRQVILRKLPPILHFSLLRFVFDLTTMERKKSKHNISFPSVLDMNRFLEPPSGPQTAKSLADESENIYDLKGVLLHKGPSAYHGHYEAMVFDVMHNSWFQFNDEVVTKKPTAMKAAEEKDKPKASQNGRPRPIAKKRRIEDSDDEVVEVDPKGQSKAPPAATTSTMMSKDAYMLVYARRGSRQEHQLQAPPKPPPRALEAVQKLNREHEEACASYQEKRDAVTSRFEELRQRMSSIYRSWHVSSHDQKSVVASQQALEQFLSRHLSKESGGSKTPNGTSKTPLESEASSRSASTIPMDTEALKVPTPLEDEISISSVVCAHGRLDPDRADDMKRIDYGAYERMVEEEGCIFQPELSPEDVCEECVRDIFIEKLYQYEHPKRVAEFDAVREAADSGNYWVSKAWLKDWRQAKPKMHEHLEEDPPPDADPYGSHVRCEHGGLSLNTTSRVRISAEACLLLKSWFPSWETLAEDTERCAICEAGIEISREDKQVMRKKAEDEKARLKHMHDNALNGNTNLLENVPCAMIPAQFVRSWRQWIMRPSLNPRPEAPNTSSFLCEHGLLAIDPNTSDLDTSVCLIRRHDWDVLEELYQACPLIAVQNRSYSDENGVSHNEFEHEIEVCAECRRKRKSDYDMTEVTIRILGVDDPNPTPETFLTASQRPNTVNGSRQTTITTYASRHFGPQRQSKRLRKATARRERRLCISKTMSVKDIKLLIQEQMDVPTICQRLFYQGHELLDNEVTVPTLGILANDVLDLREESEDVDLLDESDSEVPRKKRRDEGGGFGGTLLSGDPTSEDPPSEHTASPPTSGTCPACTFENLPTAPICSICETRL</sequence>
<evidence type="ECO:0000256" key="4">
    <source>
        <dbReference type="SAM" id="Coils"/>
    </source>
</evidence>
<dbReference type="InterPro" id="IPR000626">
    <property type="entry name" value="Ubiquitin-like_dom"/>
</dbReference>
<proteinExistence type="predicted"/>
<dbReference type="CDD" id="cd02668">
    <property type="entry name" value="Peptidase_C19L"/>
    <property type="match status" value="1"/>
</dbReference>
<feature type="coiled-coil region" evidence="4">
    <location>
        <begin position="534"/>
        <end position="568"/>
    </location>
</feature>
<dbReference type="GO" id="GO:0008270">
    <property type="term" value="F:zinc ion binding"/>
    <property type="evidence" value="ECO:0007669"/>
    <property type="project" value="UniProtKB-KW"/>
</dbReference>
<dbReference type="GO" id="GO:0005634">
    <property type="term" value="C:nucleus"/>
    <property type="evidence" value="ECO:0007669"/>
    <property type="project" value="TreeGrafter"/>
</dbReference>
<dbReference type="InterPro" id="IPR050164">
    <property type="entry name" value="Peptidase_C19"/>
</dbReference>
<evidence type="ECO:0000256" key="2">
    <source>
        <dbReference type="ARBA" id="ARBA00022771"/>
    </source>
</evidence>
<dbReference type="SMART" id="SM00547">
    <property type="entry name" value="ZnF_RBZ"/>
    <property type="match status" value="1"/>
</dbReference>
<dbReference type="GO" id="GO:0004197">
    <property type="term" value="F:cysteine-type endopeptidase activity"/>
    <property type="evidence" value="ECO:0007669"/>
    <property type="project" value="InterPro"/>
</dbReference>
<dbReference type="Gene3D" id="3.90.70.10">
    <property type="entry name" value="Cysteine proteinases"/>
    <property type="match status" value="1"/>
</dbReference>
<dbReference type="EMBL" id="SEOQ01000200">
    <property type="protein sequence ID" value="TFY67092.1"/>
    <property type="molecule type" value="Genomic_DNA"/>
</dbReference>
<feature type="region of interest" description="Disordered" evidence="5">
    <location>
        <begin position="446"/>
        <end position="501"/>
    </location>
</feature>
<keyword evidence="3" id="KW-0862">Zinc</keyword>
<evidence type="ECO:0000256" key="5">
    <source>
        <dbReference type="SAM" id="MobiDB-lite"/>
    </source>
</evidence>
<keyword evidence="2" id="KW-0863">Zinc-finger</keyword>
<evidence type="ECO:0000259" key="7">
    <source>
        <dbReference type="PROSITE" id="PS50235"/>
    </source>
</evidence>
<comment type="caution">
    <text evidence="8">The sequence shown here is derived from an EMBL/GenBank/DDBJ whole genome shotgun (WGS) entry which is preliminary data.</text>
</comment>
<dbReference type="CDD" id="cd01795">
    <property type="entry name" value="Ubl_USP48"/>
    <property type="match status" value="1"/>
</dbReference>
<feature type="domain" description="USP" evidence="7">
    <location>
        <begin position="158"/>
        <end position="515"/>
    </location>
</feature>
<feature type="region of interest" description="Disordered" evidence="5">
    <location>
        <begin position="600"/>
        <end position="635"/>
    </location>
</feature>
<name>A0A4Y9YXU8_9AGAM</name>
<dbReference type="AlphaFoldDB" id="A0A4Y9YXU8"/>
<dbReference type="GO" id="GO:0004843">
    <property type="term" value="F:cysteine-type deubiquitinase activity"/>
    <property type="evidence" value="ECO:0007669"/>
    <property type="project" value="InterPro"/>
</dbReference>
<dbReference type="SUPFAM" id="SSF54236">
    <property type="entry name" value="Ubiquitin-like"/>
    <property type="match status" value="1"/>
</dbReference>
<dbReference type="PROSITE" id="PS50235">
    <property type="entry name" value="USP_3"/>
    <property type="match status" value="1"/>
</dbReference>
<dbReference type="PROSITE" id="PS50053">
    <property type="entry name" value="UBIQUITIN_2"/>
    <property type="match status" value="1"/>
</dbReference>
<dbReference type="InterPro" id="IPR001394">
    <property type="entry name" value="Peptidase_C19_UCH"/>
</dbReference>
<dbReference type="Gene3D" id="3.10.20.90">
    <property type="entry name" value="Phosphatidylinositol 3-kinase Catalytic Subunit, Chain A, domain 1"/>
    <property type="match status" value="1"/>
</dbReference>
<reference evidence="8 9" key="1">
    <citation type="submission" date="2019-02" db="EMBL/GenBank/DDBJ databases">
        <title>Genome sequencing of the rare red list fungi Dentipellis fragilis.</title>
        <authorList>
            <person name="Buettner E."/>
            <person name="Kellner H."/>
        </authorList>
    </citation>
    <scope>NUCLEOTIDE SEQUENCE [LARGE SCALE GENOMIC DNA]</scope>
    <source>
        <strain evidence="8 9">DSM 105465</strain>
    </source>
</reference>
<dbReference type="PROSITE" id="PS00973">
    <property type="entry name" value="USP_2"/>
    <property type="match status" value="1"/>
</dbReference>
<organism evidence="8 9">
    <name type="scientific">Dentipellis fragilis</name>
    <dbReference type="NCBI Taxonomy" id="205917"/>
    <lineage>
        <taxon>Eukaryota</taxon>
        <taxon>Fungi</taxon>
        <taxon>Dikarya</taxon>
        <taxon>Basidiomycota</taxon>
        <taxon>Agaricomycotina</taxon>
        <taxon>Agaricomycetes</taxon>
        <taxon>Russulales</taxon>
        <taxon>Hericiaceae</taxon>
        <taxon>Dentipellis</taxon>
    </lineage>
</organism>
<evidence type="ECO:0000313" key="8">
    <source>
        <dbReference type="EMBL" id="TFY67092.1"/>
    </source>
</evidence>
<dbReference type="GO" id="GO:0016579">
    <property type="term" value="P:protein deubiquitination"/>
    <property type="evidence" value="ECO:0007669"/>
    <property type="project" value="InterPro"/>
</dbReference>
<evidence type="ECO:0000313" key="9">
    <source>
        <dbReference type="Proteomes" id="UP000298327"/>
    </source>
</evidence>
<feature type="compositionally biased region" description="Polar residues" evidence="5">
    <location>
        <begin position="1138"/>
        <end position="1147"/>
    </location>
</feature>
<dbReference type="InterPro" id="IPR033841">
    <property type="entry name" value="Pep_USP48"/>
</dbReference>
<dbReference type="InterPro" id="IPR018200">
    <property type="entry name" value="USP_CS"/>
</dbReference>
<keyword evidence="9" id="KW-1185">Reference proteome</keyword>
<dbReference type="InterPro" id="IPR001876">
    <property type="entry name" value="Znf_RanBP2"/>
</dbReference>
<feature type="region of interest" description="Disordered" evidence="5">
    <location>
        <begin position="1096"/>
        <end position="1150"/>
    </location>
</feature>
<evidence type="ECO:0008006" key="10">
    <source>
        <dbReference type="Google" id="ProtNLM"/>
    </source>
</evidence>
<dbReference type="InterPro" id="IPR038765">
    <property type="entry name" value="Papain-like_cys_pep_sf"/>
</dbReference>